<protein>
    <recommendedName>
        <fullName evidence="2">Sortilin N-terminal domain-containing protein</fullName>
    </recommendedName>
</protein>
<reference evidence="1" key="1">
    <citation type="submission" date="2018-05" db="EMBL/GenBank/DDBJ databases">
        <authorList>
            <person name="Lanie J.A."/>
            <person name="Ng W.-L."/>
            <person name="Kazmierczak K.M."/>
            <person name="Andrzejewski T.M."/>
            <person name="Davidsen T.M."/>
            <person name="Wayne K.J."/>
            <person name="Tettelin H."/>
            <person name="Glass J.I."/>
            <person name="Rusch D."/>
            <person name="Podicherti R."/>
            <person name="Tsui H.-C.T."/>
            <person name="Winkler M.E."/>
        </authorList>
    </citation>
    <scope>NUCLEOTIDE SEQUENCE</scope>
</reference>
<name>A0A382MF41_9ZZZZ</name>
<dbReference type="InterPro" id="IPR015943">
    <property type="entry name" value="WD40/YVTN_repeat-like_dom_sf"/>
</dbReference>
<organism evidence="1">
    <name type="scientific">marine metagenome</name>
    <dbReference type="NCBI Taxonomy" id="408172"/>
    <lineage>
        <taxon>unclassified sequences</taxon>
        <taxon>metagenomes</taxon>
        <taxon>ecological metagenomes</taxon>
    </lineage>
</organism>
<dbReference type="InterPro" id="IPR036278">
    <property type="entry name" value="Sialidase_sf"/>
</dbReference>
<proteinExistence type="predicted"/>
<evidence type="ECO:0008006" key="2">
    <source>
        <dbReference type="Google" id="ProtNLM"/>
    </source>
</evidence>
<evidence type="ECO:0000313" key="1">
    <source>
        <dbReference type="EMBL" id="SVC47564.1"/>
    </source>
</evidence>
<dbReference type="EMBL" id="UINC01093273">
    <property type="protein sequence ID" value="SVC47564.1"/>
    <property type="molecule type" value="Genomic_DNA"/>
</dbReference>
<accession>A0A382MF41</accession>
<dbReference type="Gene3D" id="2.130.10.10">
    <property type="entry name" value="YVTN repeat-like/Quinoprotein amine dehydrogenase"/>
    <property type="match status" value="1"/>
</dbReference>
<dbReference type="AlphaFoldDB" id="A0A382MF41"/>
<sequence length="124" mass="12961">MRKVFSIFFLSQVMLLIGIISVPMPVTGQRFGGGNQVEPGGIGELDALTYRYIGPVGNRVSAVSGVPGNANVYYIGAASGGIFRSRDGGTNWEPIFDDQPVAAIGSLAVDPVNTNVIWAGTGET</sequence>
<feature type="non-terminal residue" evidence="1">
    <location>
        <position position="124"/>
    </location>
</feature>
<gene>
    <name evidence="1" type="ORF">METZ01_LOCUS300418</name>
</gene>
<dbReference type="SUPFAM" id="SSF50939">
    <property type="entry name" value="Sialidases"/>
    <property type="match status" value="1"/>
</dbReference>